<dbReference type="InterPro" id="IPR029030">
    <property type="entry name" value="Caspase-like_dom_sf"/>
</dbReference>
<dbReference type="PROSITE" id="PS01121">
    <property type="entry name" value="CASPASE_HIS"/>
    <property type="match status" value="1"/>
</dbReference>
<dbReference type="AlphaFoldDB" id="B3S1J2"/>
<sequence>MPERKGSDRDAKGMQTLLVNLGYKVAIGDDLSAAQMKDVLQRWAAKDHSTCDSFVCVLLSHGEQGKIFGTDTDVDIEELLGLFRGNRCASLAGKPKLFFIQACRGTNFDEAVDHIDGVPDESALNAEGYEDEVDAKTRQTLPSEADFLIAYSVVPGYYSWRNSTNGSWFMQAVIDIFTKYYKQLDLITMLTIVNNSVATVESSTSDPRFNNKKQIPSCVNMLRKLVYFNSEAVKNHGIFG</sequence>
<comment type="similarity">
    <text evidence="1 7">Belongs to the peptidase C14A family.</text>
</comment>
<dbReference type="EMBL" id="DS985247">
    <property type="protein sequence ID" value="EDV23235.1"/>
    <property type="molecule type" value="Genomic_DNA"/>
</dbReference>
<accession>B3S1J2</accession>
<dbReference type="InterPro" id="IPR015917">
    <property type="entry name" value="Pept_C14A"/>
</dbReference>
<dbReference type="PANTHER" id="PTHR47901:SF8">
    <property type="entry name" value="CASPASE-3"/>
    <property type="match status" value="1"/>
</dbReference>
<dbReference type="PROSITE" id="PS50208">
    <property type="entry name" value="CASPASE_P20"/>
    <property type="match status" value="1"/>
</dbReference>
<evidence type="ECO:0000313" key="11">
    <source>
        <dbReference type="Proteomes" id="UP000009022"/>
    </source>
</evidence>
<dbReference type="Pfam" id="PF00656">
    <property type="entry name" value="Peptidase_C14"/>
    <property type="match status" value="1"/>
</dbReference>
<proteinExistence type="inferred from homology"/>
<dbReference type="InterPro" id="IPR002138">
    <property type="entry name" value="Pept_C14_p10"/>
</dbReference>
<organism evidence="10 11">
    <name type="scientific">Trichoplax adhaerens</name>
    <name type="common">Trichoplax reptans</name>
    <dbReference type="NCBI Taxonomy" id="10228"/>
    <lineage>
        <taxon>Eukaryota</taxon>
        <taxon>Metazoa</taxon>
        <taxon>Placozoa</taxon>
        <taxon>Uniplacotomia</taxon>
        <taxon>Trichoplacea</taxon>
        <taxon>Trichoplacidae</taxon>
        <taxon>Trichoplax</taxon>
    </lineage>
</organism>
<evidence type="ECO:0000256" key="7">
    <source>
        <dbReference type="RuleBase" id="RU003971"/>
    </source>
</evidence>
<evidence type="ECO:0000259" key="8">
    <source>
        <dbReference type="PROSITE" id="PS50207"/>
    </source>
</evidence>
<evidence type="ECO:0000256" key="3">
    <source>
        <dbReference type="ARBA" id="ARBA00022703"/>
    </source>
</evidence>
<dbReference type="CDD" id="cd00032">
    <property type="entry name" value="CASc"/>
    <property type="match status" value="1"/>
</dbReference>
<keyword evidence="4" id="KW-0378">Hydrolase</keyword>
<keyword evidence="11" id="KW-1185">Reference proteome</keyword>
<evidence type="ECO:0000256" key="1">
    <source>
        <dbReference type="ARBA" id="ARBA00010134"/>
    </source>
</evidence>
<dbReference type="KEGG" id="tad:TRIADDRAFT_50539"/>
<dbReference type="Gene3D" id="3.40.50.1460">
    <property type="match status" value="1"/>
</dbReference>
<gene>
    <name evidence="10" type="ORF">TRIADDRAFT_50539</name>
</gene>
<dbReference type="OrthoDB" id="6116485at2759"/>
<dbReference type="InterPro" id="IPR001309">
    <property type="entry name" value="Pept_C14_p20"/>
</dbReference>
<dbReference type="InterPro" id="IPR002398">
    <property type="entry name" value="Pept_C14"/>
</dbReference>
<dbReference type="Proteomes" id="UP000009022">
    <property type="component" value="Unassembled WGS sequence"/>
</dbReference>
<reference evidence="10 11" key="1">
    <citation type="journal article" date="2008" name="Nature">
        <title>The Trichoplax genome and the nature of placozoans.</title>
        <authorList>
            <person name="Srivastava M."/>
            <person name="Begovic E."/>
            <person name="Chapman J."/>
            <person name="Putnam N.H."/>
            <person name="Hellsten U."/>
            <person name="Kawashima T."/>
            <person name="Kuo A."/>
            <person name="Mitros T."/>
            <person name="Salamov A."/>
            <person name="Carpenter M.L."/>
            <person name="Signorovitch A.Y."/>
            <person name="Moreno M.A."/>
            <person name="Kamm K."/>
            <person name="Grimwood J."/>
            <person name="Schmutz J."/>
            <person name="Shapiro H."/>
            <person name="Grigoriev I.V."/>
            <person name="Buss L.W."/>
            <person name="Schierwater B."/>
            <person name="Dellaporta S.L."/>
            <person name="Rokhsar D.S."/>
        </authorList>
    </citation>
    <scope>NUCLEOTIDE SEQUENCE [LARGE SCALE GENOMIC DNA]</scope>
    <source>
        <strain evidence="10 11">Grell-BS-1999</strain>
    </source>
</reference>
<keyword evidence="3" id="KW-0053">Apoptosis</keyword>
<dbReference type="PROSITE" id="PS50207">
    <property type="entry name" value="CASPASE_P10"/>
    <property type="match status" value="1"/>
</dbReference>
<name>B3S1J2_TRIAD</name>
<dbReference type="InterPro" id="IPR011600">
    <property type="entry name" value="Pept_C14_caspase"/>
</dbReference>
<dbReference type="STRING" id="10228.B3S1J2"/>
<protein>
    <submittedName>
        <fullName evidence="10">Uncharacterized protein</fullName>
    </submittedName>
</protein>
<dbReference type="FunFam" id="3.40.50.1460:FF:000058">
    <property type="entry name" value="Uncharacterized protein"/>
    <property type="match status" value="1"/>
</dbReference>
<dbReference type="PANTHER" id="PTHR47901">
    <property type="entry name" value="CASPASE RECRUITMENT DOMAIN-CONTAINING PROTEIN 18"/>
    <property type="match status" value="1"/>
</dbReference>
<evidence type="ECO:0000256" key="5">
    <source>
        <dbReference type="ARBA" id="ARBA00022807"/>
    </source>
</evidence>
<dbReference type="PROSITE" id="PS01122">
    <property type="entry name" value="CASPASE_CYS"/>
    <property type="match status" value="1"/>
</dbReference>
<dbReference type="InParanoid" id="B3S1J2"/>
<feature type="domain" description="Caspase family p10" evidence="8">
    <location>
        <begin position="137"/>
        <end position="230"/>
    </location>
</feature>
<dbReference type="GO" id="GO:0004197">
    <property type="term" value="F:cysteine-type endopeptidase activity"/>
    <property type="evidence" value="ECO:0007669"/>
    <property type="project" value="InterPro"/>
</dbReference>
<dbReference type="HOGENOM" id="CLU_036904_2_0_1"/>
<dbReference type="eggNOG" id="KOG3573">
    <property type="taxonomic scope" value="Eukaryota"/>
</dbReference>
<dbReference type="PRINTS" id="PR00376">
    <property type="entry name" value="IL1BCENZYME"/>
</dbReference>
<dbReference type="InterPro" id="IPR033139">
    <property type="entry name" value="Caspase_cys_AS"/>
</dbReference>
<dbReference type="CTD" id="6755676"/>
<dbReference type="SMART" id="SM00115">
    <property type="entry name" value="CASc"/>
    <property type="match status" value="1"/>
</dbReference>
<dbReference type="GO" id="GO:0006915">
    <property type="term" value="P:apoptotic process"/>
    <property type="evidence" value="ECO:0007669"/>
    <property type="project" value="UniProtKB-KW"/>
</dbReference>
<evidence type="ECO:0000313" key="10">
    <source>
        <dbReference type="EMBL" id="EDV23235.1"/>
    </source>
</evidence>
<keyword evidence="2" id="KW-0645">Protease</keyword>
<dbReference type="GO" id="GO:0006508">
    <property type="term" value="P:proteolysis"/>
    <property type="evidence" value="ECO:0007669"/>
    <property type="project" value="UniProtKB-KW"/>
</dbReference>
<dbReference type="RefSeq" id="XP_002114145.1">
    <property type="nucleotide sequence ID" value="XM_002114109.1"/>
</dbReference>
<dbReference type="OMA" id="ICANDVM"/>
<evidence type="ECO:0000256" key="4">
    <source>
        <dbReference type="ARBA" id="ARBA00022801"/>
    </source>
</evidence>
<dbReference type="PhylomeDB" id="B3S1J2"/>
<feature type="domain" description="Caspase family p20" evidence="9">
    <location>
        <begin position="1"/>
        <end position="107"/>
    </location>
</feature>
<evidence type="ECO:0000256" key="2">
    <source>
        <dbReference type="ARBA" id="ARBA00022670"/>
    </source>
</evidence>
<keyword evidence="6" id="KW-0865">Zymogen</keyword>
<keyword evidence="5" id="KW-0788">Thiol protease</keyword>
<evidence type="ECO:0000259" key="9">
    <source>
        <dbReference type="PROSITE" id="PS50208"/>
    </source>
</evidence>
<evidence type="ECO:0000256" key="6">
    <source>
        <dbReference type="ARBA" id="ARBA00023145"/>
    </source>
</evidence>
<dbReference type="GeneID" id="6755676"/>
<dbReference type="InterPro" id="IPR016129">
    <property type="entry name" value="Caspase_his_AS"/>
</dbReference>
<dbReference type="SUPFAM" id="SSF52129">
    <property type="entry name" value="Caspase-like"/>
    <property type="match status" value="1"/>
</dbReference>
<dbReference type="FunCoup" id="B3S1J2">
    <property type="interactions" value="1215"/>
</dbReference>